<evidence type="ECO:0000256" key="1">
    <source>
        <dbReference type="SAM" id="MobiDB-lite"/>
    </source>
</evidence>
<keyword evidence="3" id="KW-1185">Reference proteome</keyword>
<feature type="region of interest" description="Disordered" evidence="1">
    <location>
        <begin position="8"/>
        <end position="30"/>
    </location>
</feature>
<dbReference type="PANTHER" id="PTHR33116:SF66">
    <property type="entry name" value="REVERSE TRANSCRIPTASE ZINC-BINDING DOMAIN-CONTAINING PROTEIN"/>
    <property type="match status" value="1"/>
</dbReference>
<dbReference type="EMBL" id="CAMAPE010000054">
    <property type="protein sequence ID" value="CAH9111195.1"/>
    <property type="molecule type" value="Genomic_DNA"/>
</dbReference>
<sequence>MDQKVYMRHMRKNSGRHHTREALGSDGSLNDATIEETRSGNILDLVDYGRGVFPVRYLGVPLAPLKVFVAQYAPLLETVNDFLRTWNTKTISYAGKLELIRSVIQGVQSFWLQVFPVPQTILDRIVSICRIFLWGGKFAKVAWDDICLPKEEGVLAFIMLRCGITPSLLEPFGTFT</sequence>
<proteinExistence type="predicted"/>
<dbReference type="OrthoDB" id="1305699at2759"/>
<feature type="compositionally biased region" description="Basic residues" evidence="1">
    <location>
        <begin position="8"/>
        <end position="19"/>
    </location>
</feature>
<name>A0A9P0ZUP8_CUSEU</name>
<dbReference type="AlphaFoldDB" id="A0A9P0ZUP8"/>
<reference evidence="2" key="1">
    <citation type="submission" date="2022-07" db="EMBL/GenBank/DDBJ databases">
        <authorList>
            <person name="Macas J."/>
            <person name="Novak P."/>
            <person name="Neumann P."/>
        </authorList>
    </citation>
    <scope>NUCLEOTIDE SEQUENCE</scope>
</reference>
<evidence type="ECO:0000313" key="2">
    <source>
        <dbReference type="EMBL" id="CAH9111195.1"/>
    </source>
</evidence>
<gene>
    <name evidence="2" type="ORF">CEURO_LOCUS19129</name>
</gene>
<dbReference type="PANTHER" id="PTHR33116">
    <property type="entry name" value="REVERSE TRANSCRIPTASE ZINC-BINDING DOMAIN-CONTAINING PROTEIN-RELATED-RELATED"/>
    <property type="match status" value="1"/>
</dbReference>
<organism evidence="2 3">
    <name type="scientific">Cuscuta europaea</name>
    <name type="common">European dodder</name>
    <dbReference type="NCBI Taxonomy" id="41803"/>
    <lineage>
        <taxon>Eukaryota</taxon>
        <taxon>Viridiplantae</taxon>
        <taxon>Streptophyta</taxon>
        <taxon>Embryophyta</taxon>
        <taxon>Tracheophyta</taxon>
        <taxon>Spermatophyta</taxon>
        <taxon>Magnoliopsida</taxon>
        <taxon>eudicotyledons</taxon>
        <taxon>Gunneridae</taxon>
        <taxon>Pentapetalae</taxon>
        <taxon>asterids</taxon>
        <taxon>lamiids</taxon>
        <taxon>Solanales</taxon>
        <taxon>Convolvulaceae</taxon>
        <taxon>Cuscuteae</taxon>
        <taxon>Cuscuta</taxon>
        <taxon>Cuscuta subgen. Cuscuta</taxon>
    </lineage>
</organism>
<protein>
    <submittedName>
        <fullName evidence="2">Uncharacterized protein</fullName>
    </submittedName>
</protein>
<evidence type="ECO:0000313" key="3">
    <source>
        <dbReference type="Proteomes" id="UP001152484"/>
    </source>
</evidence>
<dbReference type="Proteomes" id="UP001152484">
    <property type="component" value="Unassembled WGS sequence"/>
</dbReference>
<comment type="caution">
    <text evidence="2">The sequence shown here is derived from an EMBL/GenBank/DDBJ whole genome shotgun (WGS) entry which is preliminary data.</text>
</comment>
<accession>A0A9P0ZUP8</accession>